<accession>A0AAX4K6T0</accession>
<evidence type="ECO:0000313" key="3">
    <source>
        <dbReference type="Proteomes" id="UP001355207"/>
    </source>
</evidence>
<organism evidence="2 3">
    <name type="scientific">Kwoniella dendrophila CBS 6074</name>
    <dbReference type="NCBI Taxonomy" id="1295534"/>
    <lineage>
        <taxon>Eukaryota</taxon>
        <taxon>Fungi</taxon>
        <taxon>Dikarya</taxon>
        <taxon>Basidiomycota</taxon>
        <taxon>Agaricomycotina</taxon>
        <taxon>Tremellomycetes</taxon>
        <taxon>Tremellales</taxon>
        <taxon>Cryptococcaceae</taxon>
        <taxon>Kwoniella</taxon>
    </lineage>
</organism>
<dbReference type="AlphaFoldDB" id="A0AAX4K6T0"/>
<evidence type="ECO:0000256" key="1">
    <source>
        <dbReference type="SAM" id="MobiDB-lite"/>
    </source>
</evidence>
<proteinExistence type="predicted"/>
<dbReference type="RefSeq" id="XP_066079282.1">
    <property type="nucleotide sequence ID" value="XM_066223185.1"/>
</dbReference>
<gene>
    <name evidence="2" type="ORF">L201_007479</name>
</gene>
<protein>
    <recommendedName>
        <fullName evidence="4">DUF4214 domain-containing protein</fullName>
    </recommendedName>
</protein>
<feature type="region of interest" description="Disordered" evidence="1">
    <location>
        <begin position="148"/>
        <end position="170"/>
    </location>
</feature>
<name>A0AAX4K6T0_9TREE</name>
<dbReference type="GeneID" id="91098147"/>
<dbReference type="Proteomes" id="UP001355207">
    <property type="component" value="Chromosome 10"/>
</dbReference>
<dbReference type="EMBL" id="CP144107">
    <property type="protein sequence ID" value="WWC92520.1"/>
    <property type="molecule type" value="Genomic_DNA"/>
</dbReference>
<evidence type="ECO:0000313" key="2">
    <source>
        <dbReference type="EMBL" id="WWC92520.1"/>
    </source>
</evidence>
<evidence type="ECO:0008006" key="4">
    <source>
        <dbReference type="Google" id="ProtNLM"/>
    </source>
</evidence>
<reference evidence="2 3" key="1">
    <citation type="submission" date="2024-01" db="EMBL/GenBank/DDBJ databases">
        <title>Comparative genomics of Cryptococcus and Kwoniella reveals pathogenesis evolution and contrasting modes of karyotype evolution via chromosome fusion or intercentromeric recombination.</title>
        <authorList>
            <person name="Coelho M.A."/>
            <person name="David-Palma M."/>
            <person name="Shea T."/>
            <person name="Bowers K."/>
            <person name="McGinley-Smith S."/>
            <person name="Mohammad A.W."/>
            <person name="Gnirke A."/>
            <person name="Yurkov A.M."/>
            <person name="Nowrousian M."/>
            <person name="Sun S."/>
            <person name="Cuomo C.A."/>
            <person name="Heitman J."/>
        </authorList>
    </citation>
    <scope>NUCLEOTIDE SEQUENCE [LARGE SCALE GENOMIC DNA]</scope>
    <source>
        <strain evidence="2 3">CBS 6074</strain>
    </source>
</reference>
<keyword evidence="3" id="KW-1185">Reference proteome</keyword>
<sequence>MIHYPLYENNETVKVYDEFLKWMKTNPDNNTGRGYWQQFLKNRSEDGSIYQLSFHQAWLIRDQFQNQQKEQTANLIDFTHQDLQGSNYFTLAQDTTNNQVADEPSGNTIWAYNNGVDLYDWYEQNEHATEHSKRLSPAELNYLILSDRNPNHSESTNEEDRSTTSSNRPVTNLDYYALSDIKAKDALY</sequence>